<reference evidence="2 3" key="1">
    <citation type="journal article" date="2019" name="Int. J. Syst. Evol. Microbiol.">
        <title>The Global Catalogue of Microorganisms (GCM) 10K type strain sequencing project: providing services to taxonomists for standard genome sequencing and annotation.</title>
        <authorList>
            <consortium name="The Broad Institute Genomics Platform"/>
            <consortium name="The Broad Institute Genome Sequencing Center for Infectious Disease"/>
            <person name="Wu L."/>
            <person name="Ma J."/>
        </authorList>
    </citation>
    <scope>NUCLEOTIDE SEQUENCE [LARGE SCALE GENOMIC DNA]</scope>
    <source>
        <strain evidence="2 3">JCM 5062</strain>
    </source>
</reference>
<dbReference type="EMBL" id="BAAASR010000026">
    <property type="protein sequence ID" value="GAA2508498.1"/>
    <property type="molecule type" value="Genomic_DNA"/>
</dbReference>
<name>A0ABN3MTG3_9ACTN</name>
<organism evidence="2 3">
    <name type="scientific">Streptomyces gobitricini</name>
    <dbReference type="NCBI Taxonomy" id="68211"/>
    <lineage>
        <taxon>Bacteria</taxon>
        <taxon>Bacillati</taxon>
        <taxon>Actinomycetota</taxon>
        <taxon>Actinomycetes</taxon>
        <taxon>Kitasatosporales</taxon>
        <taxon>Streptomycetaceae</taxon>
        <taxon>Streptomyces</taxon>
    </lineage>
</organism>
<accession>A0ABN3MTG3</accession>
<comment type="caution">
    <text evidence="2">The sequence shown here is derived from an EMBL/GenBank/DDBJ whole genome shotgun (WGS) entry which is preliminary data.</text>
</comment>
<dbReference type="Proteomes" id="UP001499942">
    <property type="component" value="Unassembled WGS sequence"/>
</dbReference>
<evidence type="ECO:0000313" key="2">
    <source>
        <dbReference type="EMBL" id="GAA2508498.1"/>
    </source>
</evidence>
<sequence>MVARCRAVVMAPVKPPPLTTGVPSGSPEACRVPGGRQGCPGTTAAIPRAPALASEAEATAEATAELSSSWSGFRGRPGRGA</sequence>
<evidence type="ECO:0000256" key="1">
    <source>
        <dbReference type="SAM" id="MobiDB-lite"/>
    </source>
</evidence>
<protein>
    <submittedName>
        <fullName evidence="2">Uncharacterized protein</fullName>
    </submittedName>
</protein>
<evidence type="ECO:0000313" key="3">
    <source>
        <dbReference type="Proteomes" id="UP001499942"/>
    </source>
</evidence>
<proteinExistence type="predicted"/>
<keyword evidence="3" id="KW-1185">Reference proteome</keyword>
<feature type="region of interest" description="Disordered" evidence="1">
    <location>
        <begin position="53"/>
        <end position="81"/>
    </location>
</feature>
<feature type="compositionally biased region" description="Low complexity" evidence="1">
    <location>
        <begin position="53"/>
        <end position="69"/>
    </location>
</feature>
<gene>
    <name evidence="2" type="ORF">GCM10010393_46640</name>
</gene>